<comment type="caution">
    <text evidence="9">The sequence shown here is derived from an EMBL/GenBank/DDBJ whole genome shotgun (WGS) entry which is preliminary data.</text>
</comment>
<dbReference type="Pfam" id="PF05277">
    <property type="entry name" value="DUF726"/>
    <property type="match status" value="1"/>
</dbReference>
<feature type="compositionally biased region" description="Polar residues" evidence="6">
    <location>
        <begin position="876"/>
        <end position="892"/>
    </location>
</feature>
<evidence type="ECO:0000259" key="8">
    <source>
        <dbReference type="Pfam" id="PF07978"/>
    </source>
</evidence>
<protein>
    <recommendedName>
        <fullName evidence="8">NIPSNAP domain-containing protein</fullName>
    </recommendedName>
</protein>
<keyword evidence="4 7" id="KW-1133">Transmembrane helix</keyword>
<dbReference type="PANTHER" id="PTHR17920:SF3">
    <property type="entry name" value="TRANSMEMBRANE AND COILED-COIL DOMAIN-CONTAINING PROTEIN 4"/>
    <property type="match status" value="1"/>
</dbReference>
<dbReference type="Pfam" id="PF07978">
    <property type="entry name" value="NIPSNAP"/>
    <property type="match status" value="1"/>
</dbReference>
<dbReference type="PANTHER" id="PTHR17920">
    <property type="entry name" value="TRANSMEMBRANE AND COILED-COIL DOMAIN-CONTAINING PROTEIN 4 TMCO4"/>
    <property type="match status" value="1"/>
</dbReference>
<feature type="region of interest" description="Disordered" evidence="6">
    <location>
        <begin position="1"/>
        <end position="58"/>
    </location>
</feature>
<dbReference type="InterPro" id="IPR007941">
    <property type="entry name" value="DUF726"/>
</dbReference>
<proteinExistence type="inferred from homology"/>
<dbReference type="GO" id="GO:0016020">
    <property type="term" value="C:membrane"/>
    <property type="evidence" value="ECO:0007669"/>
    <property type="project" value="UniProtKB-SubCell"/>
</dbReference>
<keyword evidence="5 7" id="KW-0472">Membrane</keyword>
<evidence type="ECO:0000256" key="6">
    <source>
        <dbReference type="SAM" id="MobiDB-lite"/>
    </source>
</evidence>
<feature type="compositionally biased region" description="Low complexity" evidence="6">
    <location>
        <begin position="961"/>
        <end position="978"/>
    </location>
</feature>
<feature type="transmembrane region" description="Helical" evidence="7">
    <location>
        <begin position="656"/>
        <end position="673"/>
    </location>
</feature>
<dbReference type="SUPFAM" id="SSF54909">
    <property type="entry name" value="Dimeric alpha+beta barrel"/>
    <property type="match status" value="1"/>
</dbReference>
<dbReference type="EMBL" id="MVBO01000111">
    <property type="protein sequence ID" value="OZJ03006.1"/>
    <property type="molecule type" value="Genomic_DNA"/>
</dbReference>
<dbReference type="AlphaFoldDB" id="A0A261XXB1"/>
<feature type="compositionally biased region" description="Polar residues" evidence="6">
    <location>
        <begin position="83"/>
        <end position="94"/>
    </location>
</feature>
<reference evidence="9 10" key="1">
    <citation type="journal article" date="2017" name="Mycologia">
        <title>Bifiguratus adelaidae, gen. et sp. nov., a new member of Mucoromycotina in endophytic and soil-dwelling habitats.</title>
        <authorList>
            <person name="Torres-Cruz T.J."/>
            <person name="Billingsley Tobias T.L."/>
            <person name="Almatruk M."/>
            <person name="Hesse C."/>
            <person name="Kuske C.R."/>
            <person name="Desiro A."/>
            <person name="Benucci G.M."/>
            <person name="Bonito G."/>
            <person name="Stajich J.E."/>
            <person name="Dunlap C."/>
            <person name="Arnold A.E."/>
            <person name="Porras-Alfaro A."/>
        </authorList>
    </citation>
    <scope>NUCLEOTIDE SEQUENCE [LARGE SCALE GENOMIC DNA]</scope>
    <source>
        <strain evidence="9 10">AZ0501</strain>
    </source>
</reference>
<feature type="region of interest" description="Disordered" evidence="6">
    <location>
        <begin position="71"/>
        <end position="94"/>
    </location>
</feature>
<evidence type="ECO:0000256" key="5">
    <source>
        <dbReference type="ARBA" id="ARBA00023136"/>
    </source>
</evidence>
<feature type="compositionally biased region" description="Polar residues" evidence="6">
    <location>
        <begin position="1002"/>
        <end position="1017"/>
    </location>
</feature>
<organism evidence="9 10">
    <name type="scientific">Bifiguratus adelaidae</name>
    <dbReference type="NCBI Taxonomy" id="1938954"/>
    <lineage>
        <taxon>Eukaryota</taxon>
        <taxon>Fungi</taxon>
        <taxon>Fungi incertae sedis</taxon>
        <taxon>Mucoromycota</taxon>
        <taxon>Mucoromycotina</taxon>
        <taxon>Endogonomycetes</taxon>
        <taxon>Endogonales</taxon>
        <taxon>Endogonales incertae sedis</taxon>
        <taxon>Bifiguratus</taxon>
    </lineage>
</organism>
<feature type="compositionally biased region" description="Basic and acidic residues" evidence="6">
    <location>
        <begin position="11"/>
        <end position="38"/>
    </location>
</feature>
<evidence type="ECO:0000313" key="9">
    <source>
        <dbReference type="EMBL" id="OZJ03006.1"/>
    </source>
</evidence>
<evidence type="ECO:0000256" key="2">
    <source>
        <dbReference type="ARBA" id="ARBA00009824"/>
    </source>
</evidence>
<evidence type="ECO:0000256" key="7">
    <source>
        <dbReference type="SAM" id="Phobius"/>
    </source>
</evidence>
<evidence type="ECO:0000256" key="4">
    <source>
        <dbReference type="ARBA" id="ARBA00022989"/>
    </source>
</evidence>
<feature type="region of interest" description="Disordered" evidence="6">
    <location>
        <begin position="785"/>
        <end position="1017"/>
    </location>
</feature>
<keyword evidence="10" id="KW-1185">Reference proteome</keyword>
<evidence type="ECO:0000313" key="10">
    <source>
        <dbReference type="Proteomes" id="UP000242875"/>
    </source>
</evidence>
<name>A0A261XXB1_9FUNG</name>
<dbReference type="FunFam" id="3.30.70.100:FF:000004">
    <property type="entry name" value="NIPSNAP family protein"/>
    <property type="match status" value="1"/>
</dbReference>
<dbReference type="OrthoDB" id="277931at2759"/>
<dbReference type="Gene3D" id="3.30.70.100">
    <property type="match status" value="1"/>
</dbReference>
<feature type="compositionally biased region" description="Low complexity" evidence="6">
    <location>
        <begin position="850"/>
        <end position="864"/>
    </location>
</feature>
<accession>A0A261XXB1</accession>
<feature type="transmembrane region" description="Helical" evidence="7">
    <location>
        <begin position="443"/>
        <end position="476"/>
    </location>
</feature>
<dbReference type="SUPFAM" id="SSF53474">
    <property type="entry name" value="alpha/beta-Hydrolases"/>
    <property type="match status" value="1"/>
</dbReference>
<gene>
    <name evidence="9" type="ORF">BZG36_04677</name>
</gene>
<dbReference type="InterPro" id="IPR012577">
    <property type="entry name" value="NIPSNAP"/>
</dbReference>
<keyword evidence="3 7" id="KW-0812">Transmembrane</keyword>
<feature type="domain" description="NIPSNAP" evidence="8">
    <location>
        <begin position="1149"/>
        <end position="1246"/>
    </location>
</feature>
<feature type="compositionally biased region" description="Polar residues" evidence="6">
    <location>
        <begin position="324"/>
        <end position="334"/>
    </location>
</feature>
<feature type="compositionally biased region" description="Low complexity" evidence="6">
    <location>
        <begin position="918"/>
        <end position="944"/>
    </location>
</feature>
<feature type="region of interest" description="Disordered" evidence="6">
    <location>
        <begin position="281"/>
        <end position="334"/>
    </location>
</feature>
<sequence>MVRGEPQQATHVDEEDKANSVAHDKEFDDETESKREAEVIDGSAAEEVTDGQLSDNAPNVLIGNVFSESEEVTITEGSERGDSNVSLDEFTSNQLTDTVDETAGGCEAAESGHPSESSAAAFNDDIENGYGFVDSEPQSIRQPPVHFTKAVFNETQKIAYVGLCSVTSLELVHNYKLAVESMVMMSTMNWQRNLMKALYRHMELTQQEQKMIESLSQHNILPTDLVRNFTSEGTTTEVPVEAIHHNQTPSAKPSTDKCEDAEVTIQPMMDDHISELREALPNSEAEPETMLVTEESQEGTVGPATAGTIDTNPSPEELHRPTTKTKPQEQTLSTRNGDPLIIDLRWTVICDLFLLCLGNAQYDSRSRVFLFQIARYLGLNKKDVVAFEKRMTNQLLTTESPQSAASDQGSNHTVENWADEQIIGFRSEKERNARNKEGRKKRLLMVGLATIGGGLVLGLSAGLMAPVIGAGIGAIFTTVGVTGTSAFLGGTGGIALITTGATLTGGRIAAKKMGNRTKGVSIFEIITYKETKRVSAVVSVSGWLALPTYEEAVYAFMNIDESLGDHMSLFWEPELLTELGSAFKIIATEVLTQAIQQALGHTMMGMLLAGLAWPMALTKIGYLIDNPWANALDRARVAGLILADTLMNRNLGARPIILVGYSLGSRVIFYALLELARLNAFGIVQDVFIFGTPVSATNKEWRECATAVSGRFVNGYARNDWMLGFLFRASTGGLGRVAGLRPLSKVERIENFDCTEYVTGHLTYRAAMPKMLKLVGVEVTSEELPDLYPDDDKPASDAKVDPEAECSNQAGSRMSLANLIRRRHRATTSSMEQYDPESDPRVMELSSRSVPEVDVPVRMPDVPVSNRPTHWFSFGRNRQSSTASSLNSNTEVSETEDRAVDTAPSQPASGLEMNKGRTTATTASTTCNSPESTSSPLSLTSRRSFFGAFTSNGHASPPRSPSVQSSLSSGNASIILPTKKPPPEPEPSEITSSHSMPAIHQPQDTTSTESSPDMSASQPALISNTFFFSNPFYRPLKAQSAEAVNIERSKKEVELAGFQVREIKTTLGKMVIPNEVTNPVPQVTLERPNFAKTTGYPGHLETTTRLKNDQQYKDFQRALRPLLLSKENQICLEFSFWATSPPQETKGIYELRTYVLKPGNLLEWETEWRKGLEYRRRYCEPVGAWFSQLGKLNTVHHMWTYPDLQTRKVTREEAWQEDGWAETVYKTVRLIDNMHTAILVPLEFSPLR</sequence>
<evidence type="ECO:0000256" key="1">
    <source>
        <dbReference type="ARBA" id="ARBA00004141"/>
    </source>
</evidence>
<comment type="subcellular location">
    <subcellularLocation>
        <location evidence="1">Membrane</location>
        <topology evidence="1">Multi-pass membrane protein</topology>
    </subcellularLocation>
</comment>
<dbReference type="Proteomes" id="UP000242875">
    <property type="component" value="Unassembled WGS sequence"/>
</dbReference>
<dbReference type="InterPro" id="IPR011008">
    <property type="entry name" value="Dimeric_a/b-barrel"/>
</dbReference>
<dbReference type="InterPro" id="IPR029058">
    <property type="entry name" value="AB_hydrolase_fold"/>
</dbReference>
<feature type="compositionally biased region" description="Basic and acidic residues" evidence="6">
    <location>
        <begin position="790"/>
        <end position="802"/>
    </location>
</feature>
<evidence type="ECO:0000256" key="3">
    <source>
        <dbReference type="ARBA" id="ARBA00022692"/>
    </source>
</evidence>
<comment type="similarity">
    <text evidence="2">Belongs to the TMCO4 family.</text>
</comment>